<evidence type="ECO:0000259" key="2">
    <source>
        <dbReference type="Pfam" id="PF12000"/>
    </source>
</evidence>
<reference evidence="3" key="1">
    <citation type="submission" date="2021-03" db="EMBL/GenBank/DDBJ databases">
        <title>Ottowia sp. 27C isolated from the cloaca of a Giant Asian pond turtle (Heosemys grandis).</title>
        <authorList>
            <person name="Spergser J."/>
            <person name="Busse H.-J."/>
        </authorList>
    </citation>
    <scope>NUCLEOTIDE SEQUENCE</scope>
    <source>
        <strain evidence="3">27C</strain>
    </source>
</reference>
<gene>
    <name evidence="3" type="ORF">J1M35_03830</name>
</gene>
<sequence>MKFLLLHQNFPGQWRHLAPALAARGHEVVALGLTPQVPDGWLGVRVLRYQPARGSTPGIHPWVIDVETKMIRAEAVLGAALQLRQGGFMPDAIVAHPAWGESLFMAEVWPDAPLGIYCELFHQLHGQDMGFDPEFDTQEPPEVRAARLRVKNTVQWLHFDRARAGLSPTRYQADTYPPPFRGCIQVVHEGVDTEVMKPDAAATLHLRGTTGAGDSEVWELAHGAELLTFVNRNFEPLRGCHVFMRALPDVLASRPQAYVVMVGQDGVSYGAAEPTGRGWRRRFWEEVAPRMPPKDAARVLFVPSLRRDDFTRLLQVSAVHVFLSYPFVPSWSLLEAMSCGAAVVASDTGAVREFITHAQTGYLVDFFDRDRLAKAISLLLASPATRQRLGAAARARMQAQFDLKTQCLPRMLDWVQRLCQPDLSKT</sequence>
<evidence type="ECO:0000313" key="4">
    <source>
        <dbReference type="Proteomes" id="UP000663903"/>
    </source>
</evidence>
<dbReference type="SUPFAM" id="SSF53756">
    <property type="entry name" value="UDP-Glycosyltransferase/glycogen phosphorylase"/>
    <property type="match status" value="1"/>
</dbReference>
<protein>
    <submittedName>
        <fullName evidence="3">Glycosyltransferase</fullName>
    </submittedName>
</protein>
<keyword evidence="4" id="KW-1185">Reference proteome</keyword>
<dbReference type="Proteomes" id="UP000663903">
    <property type="component" value="Chromosome"/>
</dbReference>
<accession>A0A975CKU3</accession>
<dbReference type="EMBL" id="CP071796">
    <property type="protein sequence ID" value="QTD46049.1"/>
    <property type="molecule type" value="Genomic_DNA"/>
</dbReference>
<feature type="domain" description="Glycosyl transferase family 1" evidence="1">
    <location>
        <begin position="220"/>
        <end position="395"/>
    </location>
</feature>
<dbReference type="RefSeq" id="WP_208009948.1">
    <property type="nucleotide sequence ID" value="NZ_CP071796.1"/>
</dbReference>
<dbReference type="PANTHER" id="PTHR12526:SF635">
    <property type="entry name" value="GLYCOSYL TRANSFERASE GROUP 1"/>
    <property type="match status" value="1"/>
</dbReference>
<dbReference type="Pfam" id="PF12000">
    <property type="entry name" value="Glyco_trans_4_3"/>
    <property type="match status" value="1"/>
</dbReference>
<dbReference type="InterPro" id="IPR001296">
    <property type="entry name" value="Glyco_trans_1"/>
</dbReference>
<dbReference type="GO" id="GO:0016757">
    <property type="term" value="F:glycosyltransferase activity"/>
    <property type="evidence" value="ECO:0007669"/>
    <property type="project" value="InterPro"/>
</dbReference>
<name>A0A975CKU3_9BURK</name>
<dbReference type="Gene3D" id="3.40.50.2000">
    <property type="entry name" value="Glycogen Phosphorylase B"/>
    <property type="match status" value="2"/>
</dbReference>
<dbReference type="KEGG" id="otd:J1M35_03830"/>
<proteinExistence type="predicted"/>
<dbReference type="AlphaFoldDB" id="A0A975CKU3"/>
<dbReference type="InterPro" id="IPR022623">
    <property type="entry name" value="Glyco_trans_4"/>
</dbReference>
<feature type="domain" description="Glycosyl transferase family 4" evidence="2">
    <location>
        <begin position="24"/>
        <end position="195"/>
    </location>
</feature>
<organism evidence="3 4">
    <name type="scientific">Ottowia testudinis</name>
    <dbReference type="NCBI Taxonomy" id="2816950"/>
    <lineage>
        <taxon>Bacteria</taxon>
        <taxon>Pseudomonadati</taxon>
        <taxon>Pseudomonadota</taxon>
        <taxon>Betaproteobacteria</taxon>
        <taxon>Burkholderiales</taxon>
        <taxon>Comamonadaceae</taxon>
        <taxon>Ottowia</taxon>
    </lineage>
</organism>
<dbReference type="Pfam" id="PF00534">
    <property type="entry name" value="Glycos_transf_1"/>
    <property type="match status" value="1"/>
</dbReference>
<evidence type="ECO:0000313" key="3">
    <source>
        <dbReference type="EMBL" id="QTD46049.1"/>
    </source>
</evidence>
<evidence type="ECO:0000259" key="1">
    <source>
        <dbReference type="Pfam" id="PF00534"/>
    </source>
</evidence>
<dbReference type="PANTHER" id="PTHR12526">
    <property type="entry name" value="GLYCOSYLTRANSFERASE"/>
    <property type="match status" value="1"/>
</dbReference>